<dbReference type="RefSeq" id="WP_134524377.1">
    <property type="nucleotide sequence ID" value="NZ_SOHH01000087.1"/>
</dbReference>
<dbReference type="EMBL" id="SOHH01000087">
    <property type="protein sequence ID" value="TFD74734.1"/>
    <property type="molecule type" value="Genomic_DNA"/>
</dbReference>
<gene>
    <name evidence="1" type="ORF">E3T48_12475</name>
</gene>
<protein>
    <submittedName>
        <fullName evidence="1">Uncharacterized protein</fullName>
    </submittedName>
</protein>
<evidence type="ECO:0000313" key="2">
    <source>
        <dbReference type="Proteomes" id="UP000298313"/>
    </source>
</evidence>
<dbReference type="Proteomes" id="UP000298313">
    <property type="component" value="Unassembled WGS sequence"/>
</dbReference>
<evidence type="ECO:0000313" key="1">
    <source>
        <dbReference type="EMBL" id="TFD74734.1"/>
    </source>
</evidence>
<organism evidence="1 2">
    <name type="scientific">Cryobacterium fucosi</name>
    <dbReference type="NCBI Taxonomy" id="1259157"/>
    <lineage>
        <taxon>Bacteria</taxon>
        <taxon>Bacillati</taxon>
        <taxon>Actinomycetota</taxon>
        <taxon>Actinomycetes</taxon>
        <taxon>Micrococcales</taxon>
        <taxon>Microbacteriaceae</taxon>
        <taxon>Cryobacterium</taxon>
    </lineage>
</organism>
<keyword evidence="2" id="KW-1185">Reference proteome</keyword>
<sequence length="341" mass="35111">MTTQQDAALGLKKEATFGTYIAPDKFFEITQEDFAWNPTFSSGSAMRYGKRVIAGDRRVLVKEEVTGSLTVEGITKTLGAMFEAALGSGVSTIIGAGPGYQQLFTPTATDPLPSYTIQASIPTVGGGAAQPMSFLGCVCTGFELDAGNAGVPMLKFNWVGKSVDTTQAFVTPSYVAGTSLMSFVGGSIRIGGTVTVPTNVALASGGTAAANVVDAKFTYENGVDSGGFFFGGGGKRGRAPVVGGRGLSGSLTVEYDTNVLRDAFLAQTDLALVLKFAHSVAITAGVFPTLEITIPVVRLDGELPKANGGDVITQSVDFTGVDGRVAAQPVYVAIVTAETAI</sequence>
<name>A0A4R9B3E6_9MICO</name>
<comment type="caution">
    <text evidence="1">The sequence shown here is derived from an EMBL/GenBank/DDBJ whole genome shotgun (WGS) entry which is preliminary data.</text>
</comment>
<dbReference type="AlphaFoldDB" id="A0A4R9B3E6"/>
<proteinExistence type="predicted"/>
<accession>A0A4R9B3E6</accession>
<dbReference type="Pfam" id="PF18906">
    <property type="entry name" value="Phage_tube_2"/>
    <property type="match status" value="1"/>
</dbReference>
<reference evidence="1 2" key="1">
    <citation type="submission" date="2019-03" db="EMBL/GenBank/DDBJ databases">
        <title>Genomics of glacier-inhabiting Cryobacterium strains.</title>
        <authorList>
            <person name="Liu Q."/>
            <person name="Xin Y.-H."/>
        </authorList>
    </citation>
    <scope>NUCLEOTIDE SEQUENCE [LARGE SCALE GENOMIC DNA]</scope>
    <source>
        <strain evidence="1 2">Hh4</strain>
    </source>
</reference>
<dbReference type="InterPro" id="IPR044000">
    <property type="entry name" value="Phage_tube_2"/>
</dbReference>
<dbReference type="OrthoDB" id="5052058at2"/>